<dbReference type="Proteomes" id="UP000195137">
    <property type="component" value="Unassembled WGS sequence"/>
</dbReference>
<comment type="caution">
    <text evidence="2">The sequence shown here is derived from an EMBL/GenBank/DDBJ whole genome shotgun (WGS) entry which is preliminary data.</text>
</comment>
<dbReference type="EMBL" id="MRZU01000004">
    <property type="protein sequence ID" value="OUJ18195.1"/>
    <property type="molecule type" value="Genomic_DNA"/>
</dbReference>
<evidence type="ECO:0000313" key="3">
    <source>
        <dbReference type="Proteomes" id="UP000195137"/>
    </source>
</evidence>
<evidence type="ECO:0000313" key="2">
    <source>
        <dbReference type="EMBL" id="OUJ18195.1"/>
    </source>
</evidence>
<dbReference type="InterPro" id="IPR022803">
    <property type="entry name" value="Ribosomal_uL5_dom_sf"/>
</dbReference>
<evidence type="ECO:0000256" key="1">
    <source>
        <dbReference type="HAMAP-Rule" id="MF_01112"/>
    </source>
</evidence>
<name>A0A1Y3GFF5_9EURY</name>
<dbReference type="RefSeq" id="WP_086637488.1">
    <property type="nucleotide sequence ID" value="NZ_MRZU01000004.1"/>
</dbReference>
<proteinExistence type="inferred from homology"/>
<dbReference type="HAMAP" id="MF_01112">
    <property type="entry name" value="UPF0201"/>
    <property type="match status" value="1"/>
</dbReference>
<dbReference type="SUPFAM" id="SSF55282">
    <property type="entry name" value="RL5-like"/>
    <property type="match status" value="1"/>
</dbReference>
<dbReference type="PANTHER" id="PTHR39652">
    <property type="entry name" value="UPF0201 PROTEIN TK1335"/>
    <property type="match status" value="1"/>
</dbReference>
<dbReference type="Pfam" id="PF01877">
    <property type="entry name" value="RNA_binding"/>
    <property type="match status" value="1"/>
</dbReference>
<dbReference type="InterPro" id="IPR002739">
    <property type="entry name" value="PAB1135-like"/>
</dbReference>
<dbReference type="PANTHER" id="PTHR39652:SF1">
    <property type="entry name" value="UPF0201 PROTEIN TK1335"/>
    <property type="match status" value="1"/>
</dbReference>
<gene>
    <name evidence="2" type="ORF">AMET1_1099</name>
</gene>
<dbReference type="AlphaFoldDB" id="A0A1Y3GFF5"/>
<sequence>MTEITVETPIYPTEESEKIKKLIKKLFPKIEIEIKEREQKKALVAFGNKESLKKLRKKLWEQKILDTSRTYLQKQKQNNLTTFSINKQSATSGKINIKENDILGTIKITIKEETPQKLQKTIDWLAPETEDGKPITQT</sequence>
<dbReference type="OrthoDB" id="7819at2157"/>
<comment type="similarity">
    <text evidence="1">Belongs to the UPF0201 family.</text>
</comment>
<keyword evidence="3" id="KW-1185">Reference proteome</keyword>
<accession>A0A1Y3GFF5</accession>
<dbReference type="Gene3D" id="3.30.1440.10">
    <property type="match status" value="1"/>
</dbReference>
<protein>
    <recommendedName>
        <fullName evidence="1">UPF0201 protein AMET1_1099</fullName>
    </recommendedName>
</protein>
<organism evidence="2 3">
    <name type="scientific">Methanonatronarchaeum thermophilum</name>
    <dbReference type="NCBI Taxonomy" id="1927129"/>
    <lineage>
        <taxon>Archaea</taxon>
        <taxon>Methanobacteriati</taxon>
        <taxon>Methanobacteriota</taxon>
        <taxon>Methanonatronarchaeia</taxon>
        <taxon>Methanonatronarchaeales</taxon>
        <taxon>Methanonatronarchaeaceae</taxon>
        <taxon>Methanonatronarchaeum</taxon>
    </lineage>
</organism>
<reference evidence="2 3" key="1">
    <citation type="submission" date="2016-12" db="EMBL/GenBank/DDBJ databases">
        <title>Discovery of methanogenic haloarchaea.</title>
        <authorList>
            <person name="Sorokin D.Y."/>
            <person name="Makarova K.S."/>
            <person name="Abbas B."/>
            <person name="Ferrer M."/>
            <person name="Golyshin P.N."/>
        </authorList>
    </citation>
    <scope>NUCLEOTIDE SEQUENCE [LARGE SCALE GENOMIC DNA]</scope>
    <source>
        <strain evidence="2">AMET1</strain>
    </source>
</reference>